<comment type="caution">
    <text evidence="7">The sequence shown here is derived from an EMBL/GenBank/DDBJ whole genome shotgun (WGS) entry which is preliminary data.</text>
</comment>
<keyword evidence="3" id="KW-0536">Nodulation</keyword>
<evidence type="ECO:0000256" key="1">
    <source>
        <dbReference type="ARBA" id="ARBA00005417"/>
    </source>
</evidence>
<keyword evidence="2" id="KW-0813">Transport</keyword>
<dbReference type="Gene3D" id="3.40.50.300">
    <property type="entry name" value="P-loop containing nucleotide triphosphate hydrolases"/>
    <property type="match status" value="1"/>
</dbReference>
<dbReference type="CDD" id="cd03230">
    <property type="entry name" value="ABC_DR_subfamily_A"/>
    <property type="match status" value="1"/>
</dbReference>
<feature type="domain" description="ABC transporter" evidence="6">
    <location>
        <begin position="6"/>
        <end position="232"/>
    </location>
</feature>
<dbReference type="InterPro" id="IPR003593">
    <property type="entry name" value="AAA+_ATPase"/>
</dbReference>
<dbReference type="Pfam" id="PF00005">
    <property type="entry name" value="ABC_tran"/>
    <property type="match status" value="1"/>
</dbReference>
<proteinExistence type="inferred from homology"/>
<dbReference type="PANTHER" id="PTHR42711">
    <property type="entry name" value="ABC TRANSPORTER ATP-BINDING PROTEIN"/>
    <property type="match status" value="1"/>
</dbReference>
<organism evidence="7 8">
    <name type="scientific">SAR86 cluster bacterium</name>
    <dbReference type="NCBI Taxonomy" id="2030880"/>
    <lineage>
        <taxon>Bacteria</taxon>
        <taxon>Pseudomonadati</taxon>
        <taxon>Pseudomonadota</taxon>
        <taxon>Gammaproteobacteria</taxon>
        <taxon>SAR86 cluster</taxon>
    </lineage>
</organism>
<evidence type="ECO:0000313" key="8">
    <source>
        <dbReference type="Proteomes" id="UP000218327"/>
    </source>
</evidence>
<evidence type="ECO:0000259" key="6">
    <source>
        <dbReference type="PROSITE" id="PS50893"/>
    </source>
</evidence>
<dbReference type="PROSITE" id="PS50893">
    <property type="entry name" value="ABC_TRANSPORTER_2"/>
    <property type="match status" value="1"/>
</dbReference>
<evidence type="ECO:0000313" key="7">
    <source>
        <dbReference type="EMBL" id="PCJ17127.1"/>
    </source>
</evidence>
<dbReference type="InterPro" id="IPR003439">
    <property type="entry name" value="ABC_transporter-like_ATP-bd"/>
</dbReference>
<dbReference type="GO" id="GO:0016887">
    <property type="term" value="F:ATP hydrolysis activity"/>
    <property type="evidence" value="ECO:0007669"/>
    <property type="project" value="InterPro"/>
</dbReference>
<dbReference type="AlphaFoldDB" id="A0A2A5ACT2"/>
<evidence type="ECO:0000256" key="2">
    <source>
        <dbReference type="ARBA" id="ARBA00022448"/>
    </source>
</evidence>
<dbReference type="InterPro" id="IPR050763">
    <property type="entry name" value="ABC_transporter_ATP-binding"/>
</dbReference>
<keyword evidence="4" id="KW-0547">Nucleotide-binding</keyword>
<dbReference type="PANTHER" id="PTHR42711:SF5">
    <property type="entry name" value="ABC TRANSPORTER ATP-BINDING PROTEIN NATA"/>
    <property type="match status" value="1"/>
</dbReference>
<evidence type="ECO:0000256" key="5">
    <source>
        <dbReference type="ARBA" id="ARBA00022840"/>
    </source>
</evidence>
<evidence type="ECO:0000256" key="4">
    <source>
        <dbReference type="ARBA" id="ARBA00022741"/>
    </source>
</evidence>
<keyword evidence="5 7" id="KW-0067">ATP-binding</keyword>
<dbReference type="SMART" id="SM00382">
    <property type="entry name" value="AAA"/>
    <property type="match status" value="1"/>
</dbReference>
<evidence type="ECO:0000256" key="3">
    <source>
        <dbReference type="ARBA" id="ARBA00022458"/>
    </source>
</evidence>
<sequence>MTDLVVEINQLSRSFGKTKALDDINYRASRGKVYGLVGANGAGKTTLIKHLLGLLRAQSGTVKIFGQDPVKSPEQVLKRIGYLSEERDIPDWMNIGELMRYTSAFHKGWDDNYATELLDTFTLDKTKKIKTLSRGMRAQVALITAVAHKPDLLILDEPSSGLDAVVRHDILNAVVRTISEEGRTVIFSSHLLEEVERLSDHVTMIHHGKITLDSSMEEINNSYHYSSIRFTDSLEVKPVLNTALSISGSGRSWSVIHEGAAERLADSVSQLGGEIVESRNATLEEVFVSQVGRSISHSTTETI</sequence>
<dbReference type="EMBL" id="NVVJ01000110">
    <property type="protein sequence ID" value="PCJ17127.1"/>
    <property type="molecule type" value="Genomic_DNA"/>
</dbReference>
<protein>
    <submittedName>
        <fullName evidence="7">ABC transporter ATP-binding protein</fullName>
    </submittedName>
</protein>
<name>A0A2A5ACT2_9GAMM</name>
<gene>
    <name evidence="7" type="ORF">COA96_18020</name>
</gene>
<dbReference type="InterPro" id="IPR027417">
    <property type="entry name" value="P-loop_NTPase"/>
</dbReference>
<comment type="similarity">
    <text evidence="1">Belongs to the ABC transporter superfamily.</text>
</comment>
<reference evidence="8" key="1">
    <citation type="submission" date="2017-08" db="EMBL/GenBank/DDBJ databases">
        <title>A dynamic microbial community with high functional redundancy inhabits the cold, oxic subseafloor aquifer.</title>
        <authorList>
            <person name="Tully B.J."/>
            <person name="Wheat C.G."/>
            <person name="Glazer B.T."/>
            <person name="Huber J.A."/>
        </authorList>
    </citation>
    <scope>NUCLEOTIDE SEQUENCE [LARGE SCALE GENOMIC DNA]</scope>
</reference>
<dbReference type="SUPFAM" id="SSF52540">
    <property type="entry name" value="P-loop containing nucleoside triphosphate hydrolases"/>
    <property type="match status" value="1"/>
</dbReference>
<accession>A0A2A5ACT2</accession>
<dbReference type="GO" id="GO:0005524">
    <property type="term" value="F:ATP binding"/>
    <property type="evidence" value="ECO:0007669"/>
    <property type="project" value="UniProtKB-KW"/>
</dbReference>
<dbReference type="Proteomes" id="UP000218327">
    <property type="component" value="Unassembled WGS sequence"/>
</dbReference>